<gene>
    <name evidence="1" type="ORF">FA13DRAFT_1738312</name>
</gene>
<protein>
    <submittedName>
        <fullName evidence="1">Uncharacterized protein</fullName>
    </submittedName>
</protein>
<name>A0A4Y7SUB2_COPMI</name>
<evidence type="ECO:0000313" key="2">
    <source>
        <dbReference type="Proteomes" id="UP000298030"/>
    </source>
</evidence>
<proteinExistence type="predicted"/>
<evidence type="ECO:0000313" key="1">
    <source>
        <dbReference type="EMBL" id="TEB25382.1"/>
    </source>
</evidence>
<sequence length="64" mass="7303">MSVGDAMTPGNLRPNTHIFRYEGRQRYYRGAMEARCLYPEAVVVHGLEDAKGMEEESEYTKYGA</sequence>
<comment type="caution">
    <text evidence="1">The sequence shown here is derived from an EMBL/GenBank/DDBJ whole genome shotgun (WGS) entry which is preliminary data.</text>
</comment>
<keyword evidence="2" id="KW-1185">Reference proteome</keyword>
<dbReference type="Proteomes" id="UP000298030">
    <property type="component" value="Unassembled WGS sequence"/>
</dbReference>
<organism evidence="1 2">
    <name type="scientific">Coprinellus micaceus</name>
    <name type="common">Glistening ink-cap mushroom</name>
    <name type="synonym">Coprinus micaceus</name>
    <dbReference type="NCBI Taxonomy" id="71717"/>
    <lineage>
        <taxon>Eukaryota</taxon>
        <taxon>Fungi</taxon>
        <taxon>Dikarya</taxon>
        <taxon>Basidiomycota</taxon>
        <taxon>Agaricomycotina</taxon>
        <taxon>Agaricomycetes</taxon>
        <taxon>Agaricomycetidae</taxon>
        <taxon>Agaricales</taxon>
        <taxon>Agaricineae</taxon>
        <taxon>Psathyrellaceae</taxon>
        <taxon>Coprinellus</taxon>
    </lineage>
</organism>
<dbReference type="EMBL" id="QPFP01000057">
    <property type="protein sequence ID" value="TEB25382.1"/>
    <property type="molecule type" value="Genomic_DNA"/>
</dbReference>
<dbReference type="AlphaFoldDB" id="A0A4Y7SUB2"/>
<accession>A0A4Y7SUB2</accession>
<reference evidence="1 2" key="1">
    <citation type="journal article" date="2019" name="Nat. Ecol. Evol.">
        <title>Megaphylogeny resolves global patterns of mushroom evolution.</title>
        <authorList>
            <person name="Varga T."/>
            <person name="Krizsan K."/>
            <person name="Foldi C."/>
            <person name="Dima B."/>
            <person name="Sanchez-Garcia M."/>
            <person name="Sanchez-Ramirez S."/>
            <person name="Szollosi G.J."/>
            <person name="Szarkandi J.G."/>
            <person name="Papp V."/>
            <person name="Albert L."/>
            <person name="Andreopoulos W."/>
            <person name="Angelini C."/>
            <person name="Antonin V."/>
            <person name="Barry K.W."/>
            <person name="Bougher N.L."/>
            <person name="Buchanan P."/>
            <person name="Buyck B."/>
            <person name="Bense V."/>
            <person name="Catcheside P."/>
            <person name="Chovatia M."/>
            <person name="Cooper J."/>
            <person name="Damon W."/>
            <person name="Desjardin D."/>
            <person name="Finy P."/>
            <person name="Geml J."/>
            <person name="Haridas S."/>
            <person name="Hughes K."/>
            <person name="Justo A."/>
            <person name="Karasinski D."/>
            <person name="Kautmanova I."/>
            <person name="Kiss B."/>
            <person name="Kocsube S."/>
            <person name="Kotiranta H."/>
            <person name="LaButti K.M."/>
            <person name="Lechner B.E."/>
            <person name="Liimatainen K."/>
            <person name="Lipzen A."/>
            <person name="Lukacs Z."/>
            <person name="Mihaltcheva S."/>
            <person name="Morgado L.N."/>
            <person name="Niskanen T."/>
            <person name="Noordeloos M.E."/>
            <person name="Ohm R.A."/>
            <person name="Ortiz-Santana B."/>
            <person name="Ovrebo C."/>
            <person name="Racz N."/>
            <person name="Riley R."/>
            <person name="Savchenko A."/>
            <person name="Shiryaev A."/>
            <person name="Soop K."/>
            <person name="Spirin V."/>
            <person name="Szebenyi C."/>
            <person name="Tomsovsky M."/>
            <person name="Tulloss R.E."/>
            <person name="Uehling J."/>
            <person name="Grigoriev I.V."/>
            <person name="Vagvolgyi C."/>
            <person name="Papp T."/>
            <person name="Martin F.M."/>
            <person name="Miettinen O."/>
            <person name="Hibbett D.S."/>
            <person name="Nagy L.G."/>
        </authorList>
    </citation>
    <scope>NUCLEOTIDE SEQUENCE [LARGE SCALE GENOMIC DNA]</scope>
    <source>
        <strain evidence="1 2">FP101781</strain>
    </source>
</reference>